<gene>
    <name evidence="1" type="ORF">F5148DRAFT_1276840</name>
</gene>
<reference evidence="1" key="1">
    <citation type="submission" date="2021-03" db="EMBL/GenBank/DDBJ databases">
        <title>Evolutionary priming and transition to the ectomycorrhizal habit in an iconic lineage of mushroom-forming fungi: is preadaptation a requirement?</title>
        <authorList>
            <consortium name="DOE Joint Genome Institute"/>
            <person name="Looney B.P."/>
            <person name="Miyauchi S."/>
            <person name="Morin E."/>
            <person name="Drula E."/>
            <person name="Courty P.E."/>
            <person name="Chicoki N."/>
            <person name="Fauchery L."/>
            <person name="Kohler A."/>
            <person name="Kuo A."/>
            <person name="LaButti K."/>
            <person name="Pangilinan J."/>
            <person name="Lipzen A."/>
            <person name="Riley R."/>
            <person name="Andreopoulos W."/>
            <person name="He G."/>
            <person name="Johnson J."/>
            <person name="Barry K.W."/>
            <person name="Grigoriev I.V."/>
            <person name="Nagy L."/>
            <person name="Hibbett D."/>
            <person name="Henrissat B."/>
            <person name="Matheny P.B."/>
            <person name="Labbe J."/>
            <person name="Martin A.F."/>
        </authorList>
    </citation>
    <scope>NUCLEOTIDE SEQUENCE</scope>
    <source>
        <strain evidence="1">BPL698</strain>
    </source>
</reference>
<protein>
    <submittedName>
        <fullName evidence="1">AB-hydrolase YheT</fullName>
    </submittedName>
</protein>
<dbReference type="Proteomes" id="UP001207468">
    <property type="component" value="Unassembled WGS sequence"/>
</dbReference>
<comment type="caution">
    <text evidence="1">The sequence shown here is derived from an EMBL/GenBank/DDBJ whole genome shotgun (WGS) entry which is preliminary data.</text>
</comment>
<organism evidence="1 2">
    <name type="scientific">Russula earlei</name>
    <dbReference type="NCBI Taxonomy" id="71964"/>
    <lineage>
        <taxon>Eukaryota</taxon>
        <taxon>Fungi</taxon>
        <taxon>Dikarya</taxon>
        <taxon>Basidiomycota</taxon>
        <taxon>Agaricomycotina</taxon>
        <taxon>Agaricomycetes</taxon>
        <taxon>Russulales</taxon>
        <taxon>Russulaceae</taxon>
        <taxon>Russula</taxon>
    </lineage>
</organism>
<dbReference type="EMBL" id="JAGFNK010000203">
    <property type="protein sequence ID" value="KAI9459018.1"/>
    <property type="molecule type" value="Genomic_DNA"/>
</dbReference>
<proteinExistence type="predicted"/>
<evidence type="ECO:0000313" key="2">
    <source>
        <dbReference type="Proteomes" id="UP001207468"/>
    </source>
</evidence>
<keyword evidence="2" id="KW-1185">Reference proteome</keyword>
<evidence type="ECO:0000313" key="1">
    <source>
        <dbReference type="EMBL" id="KAI9459018.1"/>
    </source>
</evidence>
<accession>A0ACC0U294</accession>
<name>A0ACC0U294_9AGAM</name>
<sequence>MGLFPFGTSSRSKVAWPQNPAQLVTQTRDSPAQSEKISLRELIENRCPSVLKPFKPAWGLFNGHLQTGYAVVGDFTSRKLLKLKDGGTLGVDFTPPADSGREFQDTTPVVVALHGSHRRCADSSYEAYVRNIIAPAIAPVEEGGLGIPRCCRAGVPLTSPQFYGLSHTDDFRQAIYYIAHMYPHAPLLGIGFSLGANILTRYVAEEGESCRLVSACALACVWATWFSRTAYAKSLGTNLKKVVARHADSIRQFPDSPFAQALPTLLAKPNERLLMRQFDRIVSIQCAGSRPPFPFEDEWEYYKYASSHDKLEAIAWVPLDFDRNQWVTIVVTHGGGHLGWFQSGGSANRWARRPALEWFRATAEGVTFGLRQIPPVKLINGWLGEVGKERLGCKEAGDGGKIQGGPGRKGDVLSGL</sequence>